<protein>
    <submittedName>
        <fullName evidence="3">Histone-like transcription factor (CBF/NF-Y) and histone</fullName>
    </submittedName>
</protein>
<evidence type="ECO:0000256" key="1">
    <source>
        <dbReference type="SAM" id="MobiDB-lite"/>
    </source>
</evidence>
<proteinExistence type="predicted"/>
<feature type="region of interest" description="Disordered" evidence="1">
    <location>
        <begin position="1"/>
        <end position="20"/>
    </location>
</feature>
<name>A0A1G7GE93_9EURY</name>
<dbReference type="EMBL" id="FNBK01000002">
    <property type="protein sequence ID" value="SDE86450.1"/>
    <property type="molecule type" value="Genomic_DNA"/>
</dbReference>
<dbReference type="Gene3D" id="1.10.20.10">
    <property type="entry name" value="Histone, subunit A"/>
    <property type="match status" value="1"/>
</dbReference>
<organism evidence="3 4">
    <name type="scientific">Halorientalis regularis</name>
    <dbReference type="NCBI Taxonomy" id="660518"/>
    <lineage>
        <taxon>Archaea</taxon>
        <taxon>Methanobacteriati</taxon>
        <taxon>Methanobacteriota</taxon>
        <taxon>Stenosarchaea group</taxon>
        <taxon>Halobacteria</taxon>
        <taxon>Halobacteriales</taxon>
        <taxon>Haloarculaceae</taxon>
        <taxon>Halorientalis</taxon>
    </lineage>
</organism>
<dbReference type="InterPro" id="IPR003958">
    <property type="entry name" value="CBFA_NFYB_domain"/>
</dbReference>
<evidence type="ECO:0000313" key="4">
    <source>
        <dbReference type="Proteomes" id="UP000199076"/>
    </source>
</evidence>
<dbReference type="OrthoDB" id="190846at2157"/>
<gene>
    <name evidence="3" type="ORF">SAMN05216218_1023</name>
</gene>
<dbReference type="STRING" id="660518.SAMN05216218_1023"/>
<feature type="domain" description="Transcription factor CBF/NF-Y/archaeal histone" evidence="2">
    <location>
        <begin position="29"/>
        <end position="76"/>
    </location>
</feature>
<dbReference type="InterPro" id="IPR009072">
    <property type="entry name" value="Histone-fold"/>
</dbReference>
<dbReference type="Pfam" id="PF00808">
    <property type="entry name" value="CBFD_NFYB_HMF"/>
    <property type="match status" value="1"/>
</dbReference>
<dbReference type="Proteomes" id="UP000199076">
    <property type="component" value="Unassembled WGS sequence"/>
</dbReference>
<evidence type="ECO:0000313" key="3">
    <source>
        <dbReference type="EMBL" id="SDE86450.1"/>
    </source>
</evidence>
<accession>A0A1G7GE93</accession>
<keyword evidence="4" id="KW-1185">Reference proteome</keyword>
<reference evidence="4" key="1">
    <citation type="submission" date="2016-10" db="EMBL/GenBank/DDBJ databases">
        <authorList>
            <person name="Varghese N."/>
            <person name="Submissions S."/>
        </authorList>
    </citation>
    <scope>NUCLEOTIDE SEQUENCE [LARGE SCALE GENOMIC DNA]</scope>
    <source>
        <strain evidence="4">IBRC-M 10760</strain>
    </source>
</reference>
<dbReference type="AlphaFoldDB" id="A0A1G7GE93"/>
<sequence length="117" mass="13505">MKGDEEGSVNPPSPVKNHSLKNFVKEKSDMRAGSDAVDELHHHLEFIAERIWLEATKEAEDDDRKTVKQRDVQEAIDSVTQPHDLIKETSRHLSYMQNMIDGQLEKSPLYAENRYDD</sequence>
<dbReference type="GO" id="GO:0046982">
    <property type="term" value="F:protein heterodimerization activity"/>
    <property type="evidence" value="ECO:0007669"/>
    <property type="project" value="InterPro"/>
</dbReference>
<dbReference type="RefSeq" id="WP_092687515.1">
    <property type="nucleotide sequence ID" value="NZ_FNBK01000002.1"/>
</dbReference>
<dbReference type="SUPFAM" id="SSF47113">
    <property type="entry name" value="Histone-fold"/>
    <property type="match status" value="1"/>
</dbReference>
<evidence type="ECO:0000259" key="2">
    <source>
        <dbReference type="Pfam" id="PF00808"/>
    </source>
</evidence>